<evidence type="ECO:0000313" key="12">
    <source>
        <dbReference type="Proteomes" id="UP000006727"/>
    </source>
</evidence>
<dbReference type="Proteomes" id="UP000006727">
    <property type="component" value="Chromosome 19"/>
</dbReference>
<dbReference type="RefSeq" id="XP_024404084.1">
    <property type="nucleotide sequence ID" value="XM_024548316.2"/>
</dbReference>
<dbReference type="InterPro" id="IPR011990">
    <property type="entry name" value="TPR-like_helical_dom_sf"/>
</dbReference>
<dbReference type="AlphaFoldDB" id="A0A7I4BKQ2"/>
<evidence type="ECO:0000256" key="1">
    <source>
        <dbReference type="ARBA" id="ARBA00000971"/>
    </source>
</evidence>
<dbReference type="SMART" id="SM00028">
    <property type="entry name" value="TPR"/>
    <property type="match status" value="3"/>
</dbReference>
<dbReference type="EnsemblPlants" id="Pp3c19_2600V3.5">
    <property type="protein sequence ID" value="Pp3c19_2600V3.5"/>
    <property type="gene ID" value="Pp3c19_2600"/>
</dbReference>
<dbReference type="PROSITE" id="PS50005">
    <property type="entry name" value="TPR"/>
    <property type="match status" value="1"/>
</dbReference>
<dbReference type="GO" id="GO:0003755">
    <property type="term" value="F:peptidyl-prolyl cis-trans isomerase activity"/>
    <property type="evidence" value="ECO:0000318"/>
    <property type="project" value="GO_Central"/>
</dbReference>
<feature type="coiled-coil region" evidence="9">
    <location>
        <begin position="547"/>
        <end position="574"/>
    </location>
</feature>
<dbReference type="SUPFAM" id="SSF54534">
    <property type="entry name" value="FKBP-like"/>
    <property type="match status" value="3"/>
</dbReference>
<dbReference type="OMA" id="HAFGANE"/>
<dbReference type="InterPro" id="IPR019734">
    <property type="entry name" value="TPR_rpt"/>
</dbReference>
<evidence type="ECO:0000256" key="8">
    <source>
        <dbReference type="PROSITE-ProRule" id="PRU00339"/>
    </source>
</evidence>
<evidence type="ECO:0000256" key="6">
    <source>
        <dbReference type="ARBA" id="ARBA00023235"/>
    </source>
</evidence>
<keyword evidence="5 7" id="KW-0697">Rotamase</keyword>
<dbReference type="Pfam" id="PF00254">
    <property type="entry name" value="FKBP_C"/>
    <property type="match status" value="3"/>
</dbReference>
<keyword evidence="12" id="KW-1185">Reference proteome</keyword>
<reference evidence="11" key="3">
    <citation type="submission" date="2020-12" db="UniProtKB">
        <authorList>
            <consortium name="EnsemblPlants"/>
        </authorList>
    </citation>
    <scope>IDENTIFICATION</scope>
</reference>
<comment type="catalytic activity">
    <reaction evidence="1 7">
        <text>[protein]-peptidylproline (omega=180) = [protein]-peptidylproline (omega=0)</text>
        <dbReference type="Rhea" id="RHEA:16237"/>
        <dbReference type="Rhea" id="RHEA-COMP:10747"/>
        <dbReference type="Rhea" id="RHEA-COMP:10748"/>
        <dbReference type="ChEBI" id="CHEBI:83833"/>
        <dbReference type="ChEBI" id="CHEBI:83834"/>
        <dbReference type="EC" id="5.2.1.8"/>
    </reaction>
</comment>
<dbReference type="FunCoup" id="A0A7I4BKQ2">
    <property type="interactions" value="3044"/>
</dbReference>
<dbReference type="EnsemblPlants" id="Pp3c19_2600V3.3">
    <property type="protein sequence ID" value="Pp3c19_2600V3.3"/>
    <property type="gene ID" value="Pp3c19_2600"/>
</dbReference>
<dbReference type="RefSeq" id="XP_024404085.1">
    <property type="nucleotide sequence ID" value="XM_024548317.2"/>
</dbReference>
<dbReference type="EC" id="5.2.1.8" evidence="2 7"/>
<evidence type="ECO:0000256" key="9">
    <source>
        <dbReference type="SAM" id="Coils"/>
    </source>
</evidence>
<dbReference type="PANTHER" id="PTHR46512">
    <property type="entry name" value="PEPTIDYLPROLYL ISOMERASE"/>
    <property type="match status" value="1"/>
</dbReference>
<dbReference type="KEGG" id="ppp:112296124"/>
<dbReference type="SUPFAM" id="SSF48452">
    <property type="entry name" value="TPR-like"/>
    <property type="match status" value="1"/>
</dbReference>
<dbReference type="InterPro" id="IPR001179">
    <property type="entry name" value="PPIase_FKBP_dom"/>
</dbReference>
<organism evidence="11 12">
    <name type="scientific">Physcomitrium patens</name>
    <name type="common">Spreading-leaved earth moss</name>
    <name type="synonym">Physcomitrella patens</name>
    <dbReference type="NCBI Taxonomy" id="3218"/>
    <lineage>
        <taxon>Eukaryota</taxon>
        <taxon>Viridiplantae</taxon>
        <taxon>Streptophyta</taxon>
        <taxon>Embryophyta</taxon>
        <taxon>Bryophyta</taxon>
        <taxon>Bryophytina</taxon>
        <taxon>Bryopsida</taxon>
        <taxon>Funariidae</taxon>
        <taxon>Funariales</taxon>
        <taxon>Funariaceae</taxon>
        <taxon>Physcomitrium</taxon>
    </lineage>
</organism>
<dbReference type="FunFam" id="3.10.50.40:FF:000017">
    <property type="entry name" value="Peptidylprolyl isomerase"/>
    <property type="match status" value="1"/>
</dbReference>
<dbReference type="InterPro" id="IPR046357">
    <property type="entry name" value="PPIase_dom_sf"/>
</dbReference>
<evidence type="ECO:0000256" key="5">
    <source>
        <dbReference type="ARBA" id="ARBA00023110"/>
    </source>
</evidence>
<gene>
    <name evidence="11" type="primary">LOC112296124</name>
</gene>
<accession>A0A7I4BKQ2</accession>
<feature type="domain" description="PPIase FKBP-type" evidence="10">
    <location>
        <begin position="202"/>
        <end position="294"/>
    </location>
</feature>
<evidence type="ECO:0000256" key="7">
    <source>
        <dbReference type="PROSITE-ProRule" id="PRU00277"/>
    </source>
</evidence>
<keyword evidence="3" id="KW-0677">Repeat</keyword>
<dbReference type="PROSITE" id="PS50059">
    <property type="entry name" value="FKBP_PPIASE"/>
    <property type="match status" value="3"/>
</dbReference>
<dbReference type="Gene3D" id="1.25.40.10">
    <property type="entry name" value="Tetratricopeptide repeat domain"/>
    <property type="match status" value="1"/>
</dbReference>
<evidence type="ECO:0000256" key="4">
    <source>
        <dbReference type="ARBA" id="ARBA00022803"/>
    </source>
</evidence>
<evidence type="ECO:0000259" key="10">
    <source>
        <dbReference type="PROSITE" id="PS50059"/>
    </source>
</evidence>
<evidence type="ECO:0000313" key="11">
    <source>
        <dbReference type="EnsemblPlants" id="Pp3c19_2600V3.3"/>
    </source>
</evidence>
<keyword evidence="9" id="KW-0175">Coiled coil</keyword>
<dbReference type="Gramene" id="Pp3c19_2600V3.4">
    <property type="protein sequence ID" value="Pp3c19_2600V3.4"/>
    <property type="gene ID" value="Pp3c19_2600"/>
</dbReference>
<dbReference type="OrthoDB" id="1902587at2759"/>
<feature type="domain" description="PPIase FKBP-type" evidence="10">
    <location>
        <begin position="86"/>
        <end position="174"/>
    </location>
</feature>
<keyword evidence="6 7" id="KW-0413">Isomerase</keyword>
<evidence type="ECO:0000256" key="2">
    <source>
        <dbReference type="ARBA" id="ARBA00013194"/>
    </source>
</evidence>
<dbReference type="PANTHER" id="PTHR46512:SF9">
    <property type="entry name" value="PEPTIDYLPROLYL ISOMERASE"/>
    <property type="match status" value="1"/>
</dbReference>
<proteinExistence type="predicted"/>
<name>A0A7I4BKQ2_PHYPA</name>
<dbReference type="Gramene" id="Pp3c19_2600V3.5">
    <property type="protein sequence ID" value="Pp3c19_2600V3.5"/>
    <property type="gene ID" value="Pp3c19_2600"/>
</dbReference>
<reference evidence="11 12" key="2">
    <citation type="journal article" date="2018" name="Plant J.">
        <title>The Physcomitrella patens chromosome-scale assembly reveals moss genome structure and evolution.</title>
        <authorList>
            <person name="Lang D."/>
            <person name="Ullrich K.K."/>
            <person name="Murat F."/>
            <person name="Fuchs J."/>
            <person name="Jenkins J."/>
            <person name="Haas F.B."/>
            <person name="Piednoel M."/>
            <person name="Gundlach H."/>
            <person name="Van Bel M."/>
            <person name="Meyberg R."/>
            <person name="Vives C."/>
            <person name="Morata J."/>
            <person name="Symeonidi A."/>
            <person name="Hiss M."/>
            <person name="Muchero W."/>
            <person name="Kamisugi Y."/>
            <person name="Saleh O."/>
            <person name="Blanc G."/>
            <person name="Decker E.L."/>
            <person name="van Gessel N."/>
            <person name="Grimwood J."/>
            <person name="Hayes R.D."/>
            <person name="Graham S.W."/>
            <person name="Gunter L.E."/>
            <person name="McDaniel S.F."/>
            <person name="Hoernstein S.N.W."/>
            <person name="Larsson A."/>
            <person name="Li F.W."/>
            <person name="Perroud P.F."/>
            <person name="Phillips J."/>
            <person name="Ranjan P."/>
            <person name="Rokshar D.S."/>
            <person name="Rothfels C.J."/>
            <person name="Schneider L."/>
            <person name="Shu S."/>
            <person name="Stevenson D.W."/>
            <person name="Thummler F."/>
            <person name="Tillich M."/>
            <person name="Villarreal Aguilar J.C."/>
            <person name="Widiez T."/>
            <person name="Wong G.K."/>
            <person name="Wymore A."/>
            <person name="Zhang Y."/>
            <person name="Zimmer A.D."/>
            <person name="Quatrano R.S."/>
            <person name="Mayer K.F.X."/>
            <person name="Goodstein D."/>
            <person name="Casacuberta J.M."/>
            <person name="Vandepoele K."/>
            <person name="Reski R."/>
            <person name="Cuming A.C."/>
            <person name="Tuskan G.A."/>
            <person name="Maumus F."/>
            <person name="Salse J."/>
            <person name="Schmutz J."/>
            <person name="Rensing S.A."/>
        </authorList>
    </citation>
    <scope>NUCLEOTIDE SEQUENCE [LARGE SCALE GENOMIC DNA]</scope>
    <source>
        <strain evidence="11 12">cv. Gransden 2004</strain>
    </source>
</reference>
<dbReference type="EnsemblPlants" id="Pp3c19_2600V3.4">
    <property type="protein sequence ID" value="Pp3c19_2600V3.4"/>
    <property type="gene ID" value="Pp3c19_2600"/>
</dbReference>
<dbReference type="FunFam" id="3.10.50.40:FF:000025">
    <property type="entry name" value="Peptidylprolyl isomerase"/>
    <property type="match status" value="1"/>
</dbReference>
<dbReference type="InterPro" id="IPR050754">
    <property type="entry name" value="FKBP4/5/8-like"/>
</dbReference>
<protein>
    <recommendedName>
        <fullName evidence="2 7">peptidylprolyl isomerase</fullName>
        <ecNumber evidence="2 7">5.2.1.8</ecNumber>
    </recommendedName>
</protein>
<reference evidence="11 12" key="1">
    <citation type="journal article" date="2008" name="Science">
        <title>The Physcomitrella genome reveals evolutionary insights into the conquest of land by plants.</title>
        <authorList>
            <person name="Rensing S."/>
            <person name="Lang D."/>
            <person name="Zimmer A."/>
            <person name="Terry A."/>
            <person name="Salamov A."/>
            <person name="Shapiro H."/>
            <person name="Nishiyama T."/>
            <person name="Perroud P.-F."/>
            <person name="Lindquist E."/>
            <person name="Kamisugi Y."/>
            <person name="Tanahashi T."/>
            <person name="Sakakibara K."/>
            <person name="Fujita T."/>
            <person name="Oishi K."/>
            <person name="Shin-I T."/>
            <person name="Kuroki Y."/>
            <person name="Toyoda A."/>
            <person name="Suzuki Y."/>
            <person name="Hashimoto A."/>
            <person name="Yamaguchi K."/>
            <person name="Sugano A."/>
            <person name="Kohara Y."/>
            <person name="Fujiyama A."/>
            <person name="Anterola A."/>
            <person name="Aoki S."/>
            <person name="Ashton N."/>
            <person name="Barbazuk W.B."/>
            <person name="Barker E."/>
            <person name="Bennetzen J."/>
            <person name="Bezanilla M."/>
            <person name="Blankenship R."/>
            <person name="Cho S.H."/>
            <person name="Dutcher S."/>
            <person name="Estelle M."/>
            <person name="Fawcett J.A."/>
            <person name="Gundlach H."/>
            <person name="Hanada K."/>
            <person name="Heyl A."/>
            <person name="Hicks K.A."/>
            <person name="Hugh J."/>
            <person name="Lohr M."/>
            <person name="Mayer K."/>
            <person name="Melkozernov A."/>
            <person name="Murata T."/>
            <person name="Nelson D."/>
            <person name="Pils B."/>
            <person name="Prigge M."/>
            <person name="Reiss B."/>
            <person name="Renner T."/>
            <person name="Rombauts S."/>
            <person name="Rushton P."/>
            <person name="Sanderfoot A."/>
            <person name="Schween G."/>
            <person name="Shiu S.-H."/>
            <person name="Stueber K."/>
            <person name="Theodoulou F.L."/>
            <person name="Tu H."/>
            <person name="Van de Peer Y."/>
            <person name="Verrier P.J."/>
            <person name="Waters E."/>
            <person name="Wood A."/>
            <person name="Yang L."/>
            <person name="Cove D."/>
            <person name="Cuming A."/>
            <person name="Hasebe M."/>
            <person name="Lucas S."/>
            <person name="Mishler D.B."/>
            <person name="Reski R."/>
            <person name="Grigoriev I."/>
            <person name="Quatrano R.S."/>
            <person name="Boore J.L."/>
        </authorList>
    </citation>
    <scope>NUCLEOTIDE SEQUENCE [LARGE SCALE GENOMIC DNA]</scope>
    <source>
        <strain evidence="11 12">cv. Gransden 2004</strain>
    </source>
</reference>
<sequence>MNSSSCESDLQLRRCVPDRGRILSQSASGMADGDFDIPDAEEVEETGEEVDYDPQTVGKVQELIKGGGLQKLITKAGEGWETPDTGDEVSVHYTGTLLDGTKFDSSLDRGQPFTFKLGQGQVIKGWDKGVATMKKGEKATFTISPENAYGEAGSPPVIPANATLKFDVELLHWASVKDICKDGGIIKKIVTEGKKWENPKDLDEVLVKYEVRLQRHQTVVAKSPESGVEFTVKDGHFCPAIGQAVKTMLKGEKALLTVKPRYGFGEKGAAPSGDVKAIPSDAVLEIELELISWKVVEEVTDDKKVIKKILTAGEGYEKPNDGSTVKVRYVAKLENGTIFEKNGQDGEELFQFVTDEGQVIDGLDKAVLTMKKNEHALVTIYPEYGFGGEETKRDLAIVPANSTLFYEIELVEFIKEKESWELEVPEKLELAAKKKEDGNALFKAGNYARASKRYEKAVKLIEYDSSFDDAQKKQAKTLKVSCNLNMAACKLKLKDYREVVKLTTKVLELESSNVKALYRRVQAYIELLDLDYAETDIKKALDIDPQNREVKLEYKRLKQKLAEQNKKEAKLYGNMFARLSKMEAAEKKMEPANGAAAAPEPMVTT</sequence>
<dbReference type="Gene3D" id="3.10.50.40">
    <property type="match status" value="3"/>
</dbReference>
<feature type="repeat" description="TPR" evidence="8">
    <location>
        <begin position="514"/>
        <end position="547"/>
    </location>
</feature>
<dbReference type="FunFam" id="1.25.40.10:FF:000008">
    <property type="entry name" value="Peptidylprolyl isomerase"/>
    <property type="match status" value="1"/>
</dbReference>
<feature type="domain" description="PPIase FKBP-type" evidence="10">
    <location>
        <begin position="322"/>
        <end position="414"/>
    </location>
</feature>
<keyword evidence="4 8" id="KW-0802">TPR repeat</keyword>
<dbReference type="GeneID" id="112296124"/>
<dbReference type="EMBL" id="ABEU02000019">
    <property type="status" value="NOT_ANNOTATED_CDS"/>
    <property type="molecule type" value="Genomic_DNA"/>
</dbReference>
<evidence type="ECO:0000256" key="3">
    <source>
        <dbReference type="ARBA" id="ARBA00022737"/>
    </source>
</evidence>
<dbReference type="Gramene" id="Pp3c19_2600V3.3">
    <property type="protein sequence ID" value="Pp3c19_2600V3.3"/>
    <property type="gene ID" value="Pp3c19_2600"/>
</dbReference>